<dbReference type="EMBL" id="AZGK01000004">
    <property type="protein sequence ID" value="KRM46822.1"/>
    <property type="molecule type" value="Genomic_DNA"/>
</dbReference>
<dbReference type="Pfam" id="PF13302">
    <property type="entry name" value="Acetyltransf_3"/>
    <property type="match status" value="1"/>
</dbReference>
<feature type="domain" description="N-acetyltransferase" evidence="1">
    <location>
        <begin position="24"/>
        <end position="177"/>
    </location>
</feature>
<evidence type="ECO:0000259" key="1">
    <source>
        <dbReference type="PROSITE" id="PS51186"/>
    </source>
</evidence>
<keyword evidence="2" id="KW-0808">Transferase</keyword>
<dbReference type="SUPFAM" id="SSF55729">
    <property type="entry name" value="Acyl-CoA N-acyltransferases (Nat)"/>
    <property type="match status" value="1"/>
</dbReference>
<protein>
    <submittedName>
        <fullName evidence="2">N-acetyltransferase GCN5</fullName>
    </submittedName>
</protein>
<name>A0A0R1Z4G1_9LACO</name>
<evidence type="ECO:0000313" key="2">
    <source>
        <dbReference type="EMBL" id="KRM46822.1"/>
    </source>
</evidence>
<sequence length="182" mass="20936">MFLDKVDDHVSFKLPTTADAAAMLDLIDNNRQQLGEWLPWAKSMMAISDEEKFLDYGIEKMAQGDFWFAIILVDDEPAGMIDLHQFSHNHRHAEIGYWLAHHFQGRGIVTRSLSHLEQIAFSELDLNRIEILADVRNQKSRNVAKRCGFTQEGVLRESAFYNGAYHDMALYSKLKSESLFSK</sequence>
<comment type="caution">
    <text evidence="2">The sequence shown here is derived from an EMBL/GenBank/DDBJ whole genome shotgun (WGS) entry which is preliminary data.</text>
</comment>
<dbReference type="GO" id="GO:1990189">
    <property type="term" value="F:protein N-terminal-serine acetyltransferase activity"/>
    <property type="evidence" value="ECO:0007669"/>
    <property type="project" value="TreeGrafter"/>
</dbReference>
<organism evidence="2 3">
    <name type="scientific">Lentilactobacillus parabuchneri DSM 5707 = NBRC 107865</name>
    <dbReference type="NCBI Taxonomy" id="1423784"/>
    <lineage>
        <taxon>Bacteria</taxon>
        <taxon>Bacillati</taxon>
        <taxon>Bacillota</taxon>
        <taxon>Bacilli</taxon>
        <taxon>Lactobacillales</taxon>
        <taxon>Lactobacillaceae</taxon>
        <taxon>Lentilactobacillus</taxon>
    </lineage>
</organism>
<dbReference type="InterPro" id="IPR016181">
    <property type="entry name" value="Acyl_CoA_acyltransferase"/>
</dbReference>
<dbReference type="InterPro" id="IPR000182">
    <property type="entry name" value="GNAT_dom"/>
</dbReference>
<dbReference type="AlphaFoldDB" id="A0A0R1Z4G1"/>
<dbReference type="RefSeq" id="WP_057910020.1">
    <property type="nucleotide sequence ID" value="NZ_AZGK01000004.1"/>
</dbReference>
<dbReference type="Proteomes" id="UP000051957">
    <property type="component" value="Unassembled WGS sequence"/>
</dbReference>
<dbReference type="Gene3D" id="3.40.630.30">
    <property type="match status" value="1"/>
</dbReference>
<dbReference type="GeneID" id="69802336"/>
<dbReference type="PATRIC" id="fig|1423784.4.peg.1769"/>
<dbReference type="GO" id="GO:0005737">
    <property type="term" value="C:cytoplasm"/>
    <property type="evidence" value="ECO:0007669"/>
    <property type="project" value="TreeGrafter"/>
</dbReference>
<accession>A0A0R1Z4G1</accession>
<dbReference type="GO" id="GO:0008999">
    <property type="term" value="F:protein-N-terminal-alanine acetyltransferase activity"/>
    <property type="evidence" value="ECO:0007669"/>
    <property type="project" value="TreeGrafter"/>
</dbReference>
<gene>
    <name evidence="2" type="ORF">FC51_GL001734</name>
</gene>
<dbReference type="PANTHER" id="PTHR43441:SF12">
    <property type="entry name" value="RIBOSOMAL N-ACETYLTRANSFERASE YDAF-RELATED"/>
    <property type="match status" value="1"/>
</dbReference>
<reference evidence="2 3" key="1">
    <citation type="journal article" date="2015" name="Genome Announc.">
        <title>Expanding the biotechnology potential of lactobacilli through comparative genomics of 213 strains and associated genera.</title>
        <authorList>
            <person name="Sun Z."/>
            <person name="Harris H.M."/>
            <person name="McCann A."/>
            <person name="Guo C."/>
            <person name="Argimon S."/>
            <person name="Zhang W."/>
            <person name="Yang X."/>
            <person name="Jeffery I.B."/>
            <person name="Cooney J.C."/>
            <person name="Kagawa T.F."/>
            <person name="Liu W."/>
            <person name="Song Y."/>
            <person name="Salvetti E."/>
            <person name="Wrobel A."/>
            <person name="Rasinkangas P."/>
            <person name="Parkhill J."/>
            <person name="Rea M.C."/>
            <person name="O'Sullivan O."/>
            <person name="Ritari J."/>
            <person name="Douillard F.P."/>
            <person name="Paul Ross R."/>
            <person name="Yang R."/>
            <person name="Briner A.E."/>
            <person name="Felis G.E."/>
            <person name="de Vos W.M."/>
            <person name="Barrangou R."/>
            <person name="Klaenhammer T.R."/>
            <person name="Caufield P.W."/>
            <person name="Cui Y."/>
            <person name="Zhang H."/>
            <person name="O'Toole P.W."/>
        </authorList>
    </citation>
    <scope>NUCLEOTIDE SEQUENCE [LARGE SCALE GENOMIC DNA]</scope>
    <source>
        <strain evidence="2 3">DSM 5707</strain>
    </source>
</reference>
<evidence type="ECO:0000313" key="3">
    <source>
        <dbReference type="Proteomes" id="UP000051957"/>
    </source>
</evidence>
<dbReference type="PANTHER" id="PTHR43441">
    <property type="entry name" value="RIBOSOMAL-PROTEIN-SERINE ACETYLTRANSFERASE"/>
    <property type="match status" value="1"/>
</dbReference>
<dbReference type="PROSITE" id="PS51186">
    <property type="entry name" value="GNAT"/>
    <property type="match status" value="1"/>
</dbReference>
<dbReference type="CDD" id="cd04301">
    <property type="entry name" value="NAT_SF"/>
    <property type="match status" value="1"/>
</dbReference>
<dbReference type="InterPro" id="IPR051908">
    <property type="entry name" value="Ribosomal_N-acetyltransferase"/>
</dbReference>
<proteinExistence type="predicted"/>